<evidence type="ECO:0000313" key="3">
    <source>
        <dbReference type="Proteomes" id="UP001634747"/>
    </source>
</evidence>
<dbReference type="EC" id="2.4.-.-" evidence="2"/>
<keyword evidence="2" id="KW-0328">Glycosyltransferase</keyword>
<dbReference type="CDD" id="cd03801">
    <property type="entry name" value="GT4_PimA-like"/>
    <property type="match status" value="1"/>
</dbReference>
<protein>
    <submittedName>
        <fullName evidence="2">Glycosyltransferase family 4 protein</fullName>
        <ecNumber evidence="2">2.4.-.-</ecNumber>
    </submittedName>
</protein>
<dbReference type="Pfam" id="PF13439">
    <property type="entry name" value="Glyco_transf_4"/>
    <property type="match status" value="1"/>
</dbReference>
<dbReference type="InterPro" id="IPR050194">
    <property type="entry name" value="Glycosyltransferase_grp1"/>
</dbReference>
<dbReference type="Gene3D" id="3.40.50.2000">
    <property type="entry name" value="Glycogen Phosphorylase B"/>
    <property type="match status" value="2"/>
</dbReference>
<feature type="domain" description="Glycosyltransferase subfamily 4-like N-terminal" evidence="1">
    <location>
        <begin position="14"/>
        <end position="169"/>
    </location>
</feature>
<sequence>MNVLQLISSGGMYGAEAVILNLSHVLEREGDRSVIASFANASQQMHERAQAEGLTSVLVPCSGQVSVPTVHAIRELVSKYGIDVVHAHGYKADVYCWAALRGGQVPMVSTCHTWYDNDLAVRVYGAVDRWVLRQFARVVAVSAEVEQRLLTSGVRADRVRRIRNGIDPAVFSDVANGRAGAHRTSLRVGLVGRLSREKGVDVFIEAAAEVLQTLPDIEFVVVGEGPDRPQLEEQIRKLRIESRLRLLGHQEAMLPVYAGLDLMVSASRQEGLPVALLEGTASGLPLVATTAGEIPTLVVPGETGLLVTPGDAHALAAAMLRLLSSETERLAFGRNARARIVQEFSADRMSADYREVYQQAARSERRA</sequence>
<keyword evidence="2" id="KW-0808">Transferase</keyword>
<dbReference type="SUPFAM" id="SSF53756">
    <property type="entry name" value="UDP-Glycosyltransferase/glycogen phosphorylase"/>
    <property type="match status" value="1"/>
</dbReference>
<dbReference type="PANTHER" id="PTHR45947:SF3">
    <property type="entry name" value="SULFOQUINOVOSYL TRANSFERASE SQD2"/>
    <property type="match status" value="1"/>
</dbReference>
<keyword evidence="3" id="KW-1185">Reference proteome</keyword>
<organism evidence="2 3">
    <name type="scientific">Terriglobus aquaticus</name>
    <dbReference type="NCBI Taxonomy" id="940139"/>
    <lineage>
        <taxon>Bacteria</taxon>
        <taxon>Pseudomonadati</taxon>
        <taxon>Acidobacteriota</taxon>
        <taxon>Terriglobia</taxon>
        <taxon>Terriglobales</taxon>
        <taxon>Acidobacteriaceae</taxon>
        <taxon>Terriglobus</taxon>
    </lineage>
</organism>
<dbReference type="RefSeq" id="WP_263413657.1">
    <property type="nucleotide sequence ID" value="NZ_BAABBH010000001.1"/>
</dbReference>
<evidence type="ECO:0000313" key="2">
    <source>
        <dbReference type="EMBL" id="MFN2974788.1"/>
    </source>
</evidence>
<gene>
    <name evidence="2" type="ORF">ACK2TP_03355</name>
</gene>
<dbReference type="Pfam" id="PF13692">
    <property type="entry name" value="Glyco_trans_1_4"/>
    <property type="match status" value="1"/>
</dbReference>
<accession>A0ABW9KGY6</accession>
<dbReference type="GO" id="GO:0016757">
    <property type="term" value="F:glycosyltransferase activity"/>
    <property type="evidence" value="ECO:0007669"/>
    <property type="project" value="UniProtKB-KW"/>
</dbReference>
<dbReference type="PANTHER" id="PTHR45947">
    <property type="entry name" value="SULFOQUINOVOSYL TRANSFERASE SQD2"/>
    <property type="match status" value="1"/>
</dbReference>
<proteinExistence type="predicted"/>
<comment type="caution">
    <text evidence="2">The sequence shown here is derived from an EMBL/GenBank/DDBJ whole genome shotgun (WGS) entry which is preliminary data.</text>
</comment>
<evidence type="ECO:0000259" key="1">
    <source>
        <dbReference type="Pfam" id="PF13439"/>
    </source>
</evidence>
<reference evidence="2 3" key="1">
    <citation type="submission" date="2024-12" db="EMBL/GenBank/DDBJ databases">
        <authorList>
            <person name="Lee Y."/>
        </authorList>
    </citation>
    <scope>NUCLEOTIDE SEQUENCE [LARGE SCALE GENOMIC DNA]</scope>
    <source>
        <strain evidence="2 3">03SUJ4</strain>
    </source>
</reference>
<dbReference type="InterPro" id="IPR028098">
    <property type="entry name" value="Glyco_trans_4-like_N"/>
</dbReference>
<dbReference type="Proteomes" id="UP001634747">
    <property type="component" value="Unassembled WGS sequence"/>
</dbReference>
<dbReference type="EMBL" id="JBJYXY010000001">
    <property type="protein sequence ID" value="MFN2974788.1"/>
    <property type="molecule type" value="Genomic_DNA"/>
</dbReference>
<name>A0ABW9KGY6_9BACT</name>